<sequence>MSNSREESPDWLRAFEAPTRSVLTLSSGSESSPHGSPLTDDRSNEKEPSPSETSQFPEKDEDDDKTLHVLTKESSLKKPLKTNSPNKRPKGEQTPVKKKKTDDGNRSGSAGGGKSAKLQKSETQAELNAPTRSVLTLSSGSEASPHGSPLTDDRTNEKEPSPSETSQFPEKDEDDDKTIRVLTKESSLKKPLKTNSPNKRPKGEQTPAEKKKTDNGSAGRGKSAKLQKSGTHAELNAPNSSVWTMSSDSDSPHNSPIREASKEKSPKKGVKTEDLEASKKKSGKSKINRKGNDGDVDAAEEEVAEKNIEPRFSSSRLPLVLSEKVSRTKALVECEGEAIDLSGDVGAVGRVVISDNPSGNHDMFFDLKGTIYKTTIVPSRTFCVVSFGQSEAKVEAIMNDFIQLTPQSNVYEAETMVEGTLEGYSFDSEDEADKVPKTVTNQADQNEDAGEQSNTKPKSKKADKTSGVVRKRASTSSHHCCSFSRLRLSKKKKMVGFKNRYMVMEVFLDPNRDLSTVDPIIITQFNLSKAIKESLLENFGECGLASSLGSFQIKYVNPITKVCIIRASREEYQKVWSATTMVRSIGNCPVLFNLLDLSGNIKACKIAALKCDELKFEHYKLVVGGSITPELNQQMQNSLEKIRTLEH</sequence>
<evidence type="ECO:0000313" key="2">
    <source>
        <dbReference type="Proteomes" id="UP000828048"/>
    </source>
</evidence>
<evidence type="ECO:0000313" key="1">
    <source>
        <dbReference type="EMBL" id="KAH7854270.1"/>
    </source>
</evidence>
<proteinExistence type="predicted"/>
<keyword evidence="2" id="KW-1185">Reference proteome</keyword>
<gene>
    <name evidence="1" type="ORF">Vadar_011954</name>
</gene>
<dbReference type="EMBL" id="CM037161">
    <property type="protein sequence ID" value="KAH7854270.1"/>
    <property type="molecule type" value="Genomic_DNA"/>
</dbReference>
<protein>
    <submittedName>
        <fullName evidence="1">Uncharacterized protein</fullName>
    </submittedName>
</protein>
<reference evidence="1 2" key="1">
    <citation type="journal article" date="2021" name="Hortic Res">
        <title>High-quality reference genome and annotation aids understanding of berry development for evergreen blueberry (Vaccinium darrowii).</title>
        <authorList>
            <person name="Yu J."/>
            <person name="Hulse-Kemp A.M."/>
            <person name="Babiker E."/>
            <person name="Staton M."/>
        </authorList>
    </citation>
    <scope>NUCLEOTIDE SEQUENCE [LARGE SCALE GENOMIC DNA]</scope>
    <source>
        <strain evidence="2">cv. NJ 8807/NJ 8810</strain>
        <tissue evidence="1">Young leaf</tissue>
    </source>
</reference>
<dbReference type="Proteomes" id="UP000828048">
    <property type="component" value="Chromosome 11"/>
</dbReference>
<accession>A0ACB7YL75</accession>
<comment type="caution">
    <text evidence="1">The sequence shown here is derived from an EMBL/GenBank/DDBJ whole genome shotgun (WGS) entry which is preliminary data.</text>
</comment>
<organism evidence="1 2">
    <name type="scientific">Vaccinium darrowii</name>
    <dbReference type="NCBI Taxonomy" id="229202"/>
    <lineage>
        <taxon>Eukaryota</taxon>
        <taxon>Viridiplantae</taxon>
        <taxon>Streptophyta</taxon>
        <taxon>Embryophyta</taxon>
        <taxon>Tracheophyta</taxon>
        <taxon>Spermatophyta</taxon>
        <taxon>Magnoliopsida</taxon>
        <taxon>eudicotyledons</taxon>
        <taxon>Gunneridae</taxon>
        <taxon>Pentapetalae</taxon>
        <taxon>asterids</taxon>
        <taxon>Ericales</taxon>
        <taxon>Ericaceae</taxon>
        <taxon>Vaccinioideae</taxon>
        <taxon>Vaccinieae</taxon>
        <taxon>Vaccinium</taxon>
    </lineage>
</organism>
<name>A0ACB7YL75_9ERIC</name>